<proteinExistence type="predicted"/>
<keyword evidence="3" id="KW-0050">Antiport</keyword>
<evidence type="ECO:0000256" key="6">
    <source>
        <dbReference type="ARBA" id="ARBA00022989"/>
    </source>
</evidence>
<evidence type="ECO:0000256" key="4">
    <source>
        <dbReference type="ARBA" id="ARBA00022568"/>
    </source>
</evidence>
<dbReference type="Pfam" id="PF01699">
    <property type="entry name" value="Na_Ca_ex"/>
    <property type="match status" value="1"/>
</dbReference>
<evidence type="ECO:0000313" key="12">
    <source>
        <dbReference type="Proteomes" id="UP000230423"/>
    </source>
</evidence>
<evidence type="ECO:0000313" key="11">
    <source>
        <dbReference type="EMBL" id="PIO64526.1"/>
    </source>
</evidence>
<keyword evidence="12" id="KW-1185">Reference proteome</keyword>
<keyword evidence="2" id="KW-0813">Transport</keyword>
<dbReference type="OrthoDB" id="418484at2759"/>
<dbReference type="InterPro" id="IPR004837">
    <property type="entry name" value="NaCa_Exmemb"/>
</dbReference>
<dbReference type="GO" id="GO:0012505">
    <property type="term" value="C:endomembrane system"/>
    <property type="evidence" value="ECO:0007669"/>
    <property type="project" value="UniProtKB-SubCell"/>
</dbReference>
<dbReference type="EMBL" id="KZ349829">
    <property type="protein sequence ID" value="PIO64526.1"/>
    <property type="molecule type" value="Genomic_DNA"/>
</dbReference>
<sequence>MVNESITCKDGLLIPALSVTTGHAVIYLLGLFYCFLGISIAADVFMCSIEHITSATRKVKKRRDKGVLIVGNLPEEEEYEEVKIWNPTVANLTLMALGSSAPEILLSIIEIVGHGFRSGELGPGTIVGSAAFNLFCISAICVMAVASPGVKRIQMFKVFIITAFFGTFAYIWLLVILILISPDVVEVWEAAVTLAFFLVLVIVAYCADVEIWKSKKANLEDELELADQKKPAENLDANIRRYASQLSLQPDGTVRFSS</sequence>
<evidence type="ECO:0000256" key="9">
    <source>
        <dbReference type="SAM" id="Phobius"/>
    </source>
</evidence>
<evidence type="ECO:0000256" key="2">
    <source>
        <dbReference type="ARBA" id="ARBA00022448"/>
    </source>
</evidence>
<accession>A0A2G9U2M4</accession>
<evidence type="ECO:0000256" key="8">
    <source>
        <dbReference type="ARBA" id="ARBA00023136"/>
    </source>
</evidence>
<keyword evidence="4" id="KW-0109">Calcium transport</keyword>
<keyword evidence="6 9" id="KW-1133">Transmembrane helix</keyword>
<gene>
    <name evidence="11" type="ORF">TELCIR_13843</name>
</gene>
<feature type="transmembrane region" description="Helical" evidence="9">
    <location>
        <begin position="187"/>
        <end position="207"/>
    </location>
</feature>
<dbReference type="InterPro" id="IPR044880">
    <property type="entry name" value="NCX_ion-bd_dom_sf"/>
</dbReference>
<protein>
    <submittedName>
        <fullName evidence="11">Sodium/calcium exchanger protein</fullName>
    </submittedName>
</protein>
<evidence type="ECO:0000259" key="10">
    <source>
        <dbReference type="Pfam" id="PF01699"/>
    </source>
</evidence>
<reference evidence="11 12" key="1">
    <citation type="submission" date="2015-09" db="EMBL/GenBank/DDBJ databases">
        <title>Draft genome of the parasitic nematode Teladorsagia circumcincta isolate WARC Sus (inbred).</title>
        <authorList>
            <person name="Mitreva M."/>
        </authorList>
    </citation>
    <scope>NUCLEOTIDE SEQUENCE [LARGE SCALE GENOMIC DNA]</scope>
    <source>
        <strain evidence="11 12">S</strain>
    </source>
</reference>
<dbReference type="GO" id="GO:0098794">
    <property type="term" value="C:postsynapse"/>
    <property type="evidence" value="ECO:0007669"/>
    <property type="project" value="TreeGrafter"/>
</dbReference>
<dbReference type="GO" id="GO:0030424">
    <property type="term" value="C:axon"/>
    <property type="evidence" value="ECO:0007669"/>
    <property type="project" value="TreeGrafter"/>
</dbReference>
<comment type="subcellular location">
    <subcellularLocation>
        <location evidence="1">Endomembrane system</location>
        <topology evidence="1">Multi-pass membrane protein</topology>
    </subcellularLocation>
</comment>
<dbReference type="Gene3D" id="1.20.1420.30">
    <property type="entry name" value="NCX, central ion-binding region"/>
    <property type="match status" value="1"/>
</dbReference>
<dbReference type="AlphaFoldDB" id="A0A2G9U2M4"/>
<dbReference type="GO" id="GO:0042383">
    <property type="term" value="C:sarcolemma"/>
    <property type="evidence" value="ECO:0007669"/>
    <property type="project" value="TreeGrafter"/>
</dbReference>
<feature type="domain" description="Sodium/calcium exchanger membrane region" evidence="10">
    <location>
        <begin position="27"/>
        <end position="205"/>
    </location>
</feature>
<keyword evidence="7" id="KW-0406">Ion transport</keyword>
<evidence type="ECO:0000256" key="7">
    <source>
        <dbReference type="ARBA" id="ARBA00023065"/>
    </source>
</evidence>
<feature type="transmembrane region" description="Helical" evidence="9">
    <location>
        <begin position="125"/>
        <end position="146"/>
    </location>
</feature>
<keyword evidence="4" id="KW-0106">Calcium</keyword>
<keyword evidence="8 9" id="KW-0472">Membrane</keyword>
<dbReference type="InterPro" id="IPR051171">
    <property type="entry name" value="CaCA"/>
</dbReference>
<feature type="transmembrane region" description="Helical" evidence="9">
    <location>
        <begin position="25"/>
        <end position="53"/>
    </location>
</feature>
<evidence type="ECO:0000256" key="5">
    <source>
        <dbReference type="ARBA" id="ARBA00022692"/>
    </source>
</evidence>
<evidence type="ECO:0000256" key="1">
    <source>
        <dbReference type="ARBA" id="ARBA00004127"/>
    </source>
</evidence>
<feature type="transmembrane region" description="Helical" evidence="9">
    <location>
        <begin position="158"/>
        <end position="181"/>
    </location>
</feature>
<dbReference type="Proteomes" id="UP000230423">
    <property type="component" value="Unassembled WGS sequence"/>
</dbReference>
<organism evidence="11 12">
    <name type="scientific">Teladorsagia circumcincta</name>
    <name type="common">Brown stomach worm</name>
    <name type="synonym">Ostertagia circumcincta</name>
    <dbReference type="NCBI Taxonomy" id="45464"/>
    <lineage>
        <taxon>Eukaryota</taxon>
        <taxon>Metazoa</taxon>
        <taxon>Ecdysozoa</taxon>
        <taxon>Nematoda</taxon>
        <taxon>Chromadorea</taxon>
        <taxon>Rhabditida</taxon>
        <taxon>Rhabditina</taxon>
        <taxon>Rhabditomorpha</taxon>
        <taxon>Strongyloidea</taxon>
        <taxon>Trichostrongylidae</taxon>
        <taxon>Teladorsagia</taxon>
    </lineage>
</organism>
<dbReference type="PANTHER" id="PTHR11878:SF76">
    <property type="entry name" value="CALX-BETA DOMAIN-CONTAINING PROTEIN"/>
    <property type="match status" value="1"/>
</dbReference>
<feature type="transmembrane region" description="Helical" evidence="9">
    <location>
        <begin position="92"/>
        <end position="113"/>
    </location>
</feature>
<name>A0A2G9U2M4_TELCI</name>
<keyword evidence="5 9" id="KW-0812">Transmembrane</keyword>
<dbReference type="GO" id="GO:0005432">
    <property type="term" value="F:calcium:sodium antiporter activity"/>
    <property type="evidence" value="ECO:0007669"/>
    <property type="project" value="TreeGrafter"/>
</dbReference>
<dbReference type="GO" id="GO:0098703">
    <property type="term" value="P:calcium ion import across plasma membrane"/>
    <property type="evidence" value="ECO:0007669"/>
    <property type="project" value="TreeGrafter"/>
</dbReference>
<evidence type="ECO:0000256" key="3">
    <source>
        <dbReference type="ARBA" id="ARBA00022449"/>
    </source>
</evidence>
<dbReference type="PANTHER" id="PTHR11878">
    <property type="entry name" value="SODIUM/CALCIUM EXCHANGER"/>
    <property type="match status" value="1"/>
</dbReference>